<evidence type="ECO:0000313" key="2">
    <source>
        <dbReference type="EMBL" id="SFU68569.1"/>
    </source>
</evidence>
<accession>A0A1I7I6J0</accession>
<dbReference type="Gene3D" id="2.60.120.260">
    <property type="entry name" value="Galactose-binding domain-like"/>
    <property type="match status" value="1"/>
</dbReference>
<proteinExistence type="predicted"/>
<keyword evidence="3" id="KW-1185">Reference proteome</keyword>
<protein>
    <submittedName>
        <fullName evidence="2">F5/8 type C domain-containing protein</fullName>
    </submittedName>
</protein>
<dbReference type="InterPro" id="IPR008979">
    <property type="entry name" value="Galactose-bd-like_sf"/>
</dbReference>
<sequence length="157" mass="17859">MRKRIMQQESHVAPSVQHGWLDLDQLALVEVTSEEEAHPIEAALTDGSKEGWRAAQPGEQTIRLVFDAPQRVSRIKLLFRGDGQERTQEFVLRWQPADNQPYREIVRQQYNFSSQHDSEELEDYAVDLAGVQALELRIIPNTSGSSAYASLAQLRLC</sequence>
<gene>
    <name evidence="2" type="ORF">SAMN04487941_1958</name>
</gene>
<reference evidence="3" key="1">
    <citation type="submission" date="2016-10" db="EMBL/GenBank/DDBJ databases">
        <authorList>
            <person name="Varghese N."/>
        </authorList>
    </citation>
    <scope>NUCLEOTIDE SEQUENCE [LARGE SCALE GENOMIC DNA]</scope>
    <source>
        <strain evidence="3">DSM 18820</strain>
    </source>
</reference>
<dbReference type="Pfam" id="PF00754">
    <property type="entry name" value="F5_F8_type_C"/>
    <property type="match status" value="1"/>
</dbReference>
<dbReference type="EMBL" id="FPCA01000002">
    <property type="protein sequence ID" value="SFU68569.1"/>
    <property type="molecule type" value="Genomic_DNA"/>
</dbReference>
<dbReference type="SUPFAM" id="SSF49785">
    <property type="entry name" value="Galactose-binding domain-like"/>
    <property type="match status" value="1"/>
</dbReference>
<dbReference type="OrthoDB" id="5572942at2"/>
<feature type="domain" description="F5/8 type C" evidence="1">
    <location>
        <begin position="32"/>
        <end position="151"/>
    </location>
</feature>
<organism evidence="2 3">
    <name type="scientific">Pontibacter akesuensis</name>
    <dbReference type="NCBI Taxonomy" id="388950"/>
    <lineage>
        <taxon>Bacteria</taxon>
        <taxon>Pseudomonadati</taxon>
        <taxon>Bacteroidota</taxon>
        <taxon>Cytophagia</taxon>
        <taxon>Cytophagales</taxon>
        <taxon>Hymenobacteraceae</taxon>
        <taxon>Pontibacter</taxon>
    </lineage>
</organism>
<dbReference type="RefSeq" id="WP_068837636.1">
    <property type="nucleotide sequence ID" value="NZ_BMXC01000002.1"/>
</dbReference>
<dbReference type="STRING" id="388950.GCA_001611675_01585"/>
<evidence type="ECO:0000259" key="1">
    <source>
        <dbReference type="Pfam" id="PF00754"/>
    </source>
</evidence>
<name>A0A1I7I6J0_9BACT</name>
<evidence type="ECO:0000313" key="3">
    <source>
        <dbReference type="Proteomes" id="UP000182491"/>
    </source>
</evidence>
<dbReference type="InterPro" id="IPR000421">
    <property type="entry name" value="FA58C"/>
</dbReference>
<dbReference type="Proteomes" id="UP000182491">
    <property type="component" value="Unassembled WGS sequence"/>
</dbReference>
<dbReference type="AlphaFoldDB" id="A0A1I7I6J0"/>